<dbReference type="GO" id="GO:0005975">
    <property type="term" value="P:carbohydrate metabolic process"/>
    <property type="evidence" value="ECO:0007669"/>
    <property type="project" value="InterPro"/>
</dbReference>
<accession>A0A2H0V952</accession>
<dbReference type="Gene3D" id="3.20.20.70">
    <property type="entry name" value="Aldolase class I"/>
    <property type="match status" value="1"/>
</dbReference>
<feature type="binding site" evidence="3">
    <location>
        <position position="135"/>
    </location>
    <ligand>
        <name>Zn(2+)</name>
        <dbReference type="ChEBI" id="CHEBI:29105"/>
        <label>2</label>
    </ligand>
</feature>
<feature type="binding site" evidence="2">
    <location>
        <begin position="235"/>
        <end position="238"/>
    </location>
    <ligand>
        <name>dihydroxyacetone phosphate</name>
        <dbReference type="ChEBI" id="CHEBI:57642"/>
    </ligand>
</feature>
<sequence length="289" mass="31666">MLVHIRDIVKKAEKEGYAIGAFNTQNLELTLAISRAAVKQNAPVIIQISENTIKYAGLKPITHIVQTIAKNNTDNVPVALHLDHGKSFLVVSECIKAGFSSIHIDGSELPYDENVALTKESVNYAHKHRVWAQGELGTILGKEGLLRRKKKQIKAEEYMTDPDKAVEFVKATKVDTFAMSIGNMHGMFVGEEKLDLRRLKEINEKVKQPLVLHGGSGVSGAEIKKAVKNGIRVINIDTELRVAFTNAACSLVKKNPNIVDPRTLLGAGMDAVQKVVEAKIKLFGSVNKA</sequence>
<feature type="binding site" evidence="2">
    <location>
        <position position="186"/>
    </location>
    <ligand>
        <name>dihydroxyacetone phosphate</name>
        <dbReference type="ChEBI" id="CHEBI:57642"/>
    </ligand>
</feature>
<dbReference type="PANTHER" id="PTHR30304:SF0">
    <property type="entry name" value="D-TAGATOSE-1,6-BISPHOSPHATE ALDOLASE SUBUNIT GATY-RELATED"/>
    <property type="match status" value="1"/>
</dbReference>
<name>A0A2H0V952_9BACT</name>
<protein>
    <submittedName>
        <fullName evidence="4">Tagatose-bisphosphate aldolase</fullName>
    </submittedName>
</protein>
<reference evidence="5" key="1">
    <citation type="submission" date="2017-09" db="EMBL/GenBank/DDBJ databases">
        <title>Depth-based differentiation of microbial function through sediment-hosted aquifers and enrichment of novel symbionts in the deep terrestrial subsurface.</title>
        <authorList>
            <person name="Probst A.J."/>
            <person name="Ladd B."/>
            <person name="Jarett J.K."/>
            <person name="Geller-Mcgrath D.E."/>
            <person name="Sieber C.M.K."/>
            <person name="Emerson J.B."/>
            <person name="Anantharaman K."/>
            <person name="Thomas B.C."/>
            <person name="Malmstrom R."/>
            <person name="Stieglmeier M."/>
            <person name="Klingl A."/>
            <person name="Woyke T."/>
            <person name="Ryan C.M."/>
            <person name="Banfield J.F."/>
        </authorList>
    </citation>
    <scope>NUCLEOTIDE SEQUENCE [LARGE SCALE GENOMIC DNA]</scope>
</reference>
<feature type="binding site" evidence="3">
    <location>
        <position position="105"/>
    </location>
    <ligand>
        <name>Zn(2+)</name>
        <dbReference type="ChEBI" id="CHEBI:29105"/>
        <label>2</label>
    </ligand>
</feature>
<evidence type="ECO:0000256" key="2">
    <source>
        <dbReference type="PIRSR" id="PIRSR001359-2"/>
    </source>
</evidence>
<organism evidence="4 5">
    <name type="scientific">Candidatus Falkowbacteria bacterium CG10_big_fil_rev_8_21_14_0_10_37_6</name>
    <dbReference type="NCBI Taxonomy" id="1974563"/>
    <lineage>
        <taxon>Bacteria</taxon>
        <taxon>Candidatus Falkowiibacteriota</taxon>
    </lineage>
</organism>
<evidence type="ECO:0000256" key="3">
    <source>
        <dbReference type="PIRSR" id="PIRSR001359-3"/>
    </source>
</evidence>
<dbReference type="Proteomes" id="UP000228614">
    <property type="component" value="Unassembled WGS sequence"/>
</dbReference>
<feature type="binding site" evidence="3">
    <location>
        <position position="84"/>
    </location>
    <ligand>
        <name>Zn(2+)</name>
        <dbReference type="ChEBI" id="CHEBI:29105"/>
        <label>1</label>
        <note>catalytic</note>
    </ligand>
</feature>
<feature type="binding site" evidence="3">
    <location>
        <position position="213"/>
    </location>
    <ligand>
        <name>Zn(2+)</name>
        <dbReference type="ChEBI" id="CHEBI:29105"/>
        <label>1</label>
        <note>catalytic</note>
    </ligand>
</feature>
<feature type="binding site" evidence="3">
    <location>
        <position position="185"/>
    </location>
    <ligand>
        <name>Zn(2+)</name>
        <dbReference type="ChEBI" id="CHEBI:29105"/>
        <label>1</label>
        <note>catalytic</note>
    </ligand>
</feature>
<evidence type="ECO:0000313" key="4">
    <source>
        <dbReference type="EMBL" id="PIR94899.1"/>
    </source>
</evidence>
<comment type="caution">
    <text evidence="4">The sequence shown here is derived from an EMBL/GenBank/DDBJ whole genome shotgun (WGS) entry which is preliminary data.</text>
</comment>
<keyword evidence="3" id="KW-0862">Zinc</keyword>
<feature type="binding site" evidence="2">
    <location>
        <begin position="214"/>
        <end position="216"/>
    </location>
    <ligand>
        <name>dihydroxyacetone phosphate</name>
        <dbReference type="ChEBI" id="CHEBI:57642"/>
    </ligand>
</feature>
<dbReference type="InterPro" id="IPR000771">
    <property type="entry name" value="FBA_II"/>
</dbReference>
<comment type="cofactor">
    <cofactor evidence="3">
        <name>Zn(2+)</name>
        <dbReference type="ChEBI" id="CHEBI:29105"/>
    </cofactor>
    <text evidence="3">Binds 2 Zn(2+) ions per subunit. One is catalytic and the other provides a structural contribution.</text>
</comment>
<dbReference type="InterPro" id="IPR013785">
    <property type="entry name" value="Aldolase_TIM"/>
</dbReference>
<evidence type="ECO:0000256" key="1">
    <source>
        <dbReference type="PIRSR" id="PIRSR001359-1"/>
    </source>
</evidence>
<dbReference type="Pfam" id="PF01116">
    <property type="entry name" value="F_bP_aldolase"/>
    <property type="match status" value="1"/>
</dbReference>
<dbReference type="PIRSF" id="PIRSF001359">
    <property type="entry name" value="F_bP_aldolase_II"/>
    <property type="match status" value="1"/>
</dbReference>
<dbReference type="EMBL" id="PFAN01000084">
    <property type="protein sequence ID" value="PIR94899.1"/>
    <property type="molecule type" value="Genomic_DNA"/>
</dbReference>
<dbReference type="SUPFAM" id="SSF51569">
    <property type="entry name" value="Aldolase"/>
    <property type="match status" value="1"/>
</dbReference>
<dbReference type="GO" id="GO:0008270">
    <property type="term" value="F:zinc ion binding"/>
    <property type="evidence" value="ECO:0007669"/>
    <property type="project" value="InterPro"/>
</dbReference>
<dbReference type="PROSITE" id="PS00602">
    <property type="entry name" value="ALDOLASE_CLASS_II_1"/>
    <property type="match status" value="1"/>
</dbReference>
<dbReference type="GO" id="GO:0016832">
    <property type="term" value="F:aldehyde-lyase activity"/>
    <property type="evidence" value="ECO:0007669"/>
    <property type="project" value="InterPro"/>
</dbReference>
<evidence type="ECO:0000313" key="5">
    <source>
        <dbReference type="Proteomes" id="UP000228614"/>
    </source>
</evidence>
<dbReference type="CDD" id="cd00947">
    <property type="entry name" value="TBP_aldolase_IIB"/>
    <property type="match status" value="1"/>
</dbReference>
<proteinExistence type="predicted"/>
<feature type="active site" description="Proton donor" evidence="1">
    <location>
        <position position="83"/>
    </location>
</feature>
<dbReference type="PANTHER" id="PTHR30304">
    <property type="entry name" value="D-TAGATOSE-1,6-BISPHOSPHATE ALDOLASE"/>
    <property type="match status" value="1"/>
</dbReference>
<dbReference type="InterPro" id="IPR050246">
    <property type="entry name" value="Class_II_FBP_aldolase"/>
</dbReference>
<dbReference type="AlphaFoldDB" id="A0A2H0V952"/>
<dbReference type="NCBIfam" id="TIGR00167">
    <property type="entry name" value="cbbA"/>
    <property type="match status" value="1"/>
</dbReference>
<keyword evidence="3" id="KW-0479">Metal-binding</keyword>
<gene>
    <name evidence="4" type="primary">kbaY</name>
    <name evidence="4" type="synonym">agaY</name>
    <name evidence="4" type="ORF">COT95_01680</name>
</gene>